<comment type="subcellular location">
    <subcellularLocation>
        <location evidence="1">Cell membrane</location>
        <topology evidence="1">Single-pass membrane protein</topology>
    </subcellularLocation>
</comment>
<keyword evidence="5" id="KW-0808">Transferase</keyword>
<sequence>MAEPERRPEAQVTEPTPSVSETPDSVEMEAEPSVSDQPAHLHSRRTSRPTRTTKRYEVSDDYEVDPTYHKRQKKKYLIWSGLGLLGLLACIFLYFKLTRVTMPDFTGKPVTEARAWGVKHNLDFALEQEFSLDQDVNQVISQAVKPGKSVKKGSTVNLVVSLGADPDEVLALPDFSKMTTAQAEKWIADHKAENLILKREFDETVAADRFIRLDITSSGVTSQDYKRGNKATLYYSRGQEKLEKNIEIPDFAGKTKTDVEAWAKKNELKVTYTDQANETTPIGNVLSQSLKPGDKISKKDAFEVFISAGKGVAVPDFATLSPDVAGSAPGLTVTVKYQFNPNLRYGTLISQSIEAGKQLTEKESKNVVVIYSQGMPYLKDLRGKNASELAKYFFDEFQSRSAEVTYETYWVDSAQPRGTVVEQSEYETPIPMAYHVYLGVSNGAWASHVPTTVNQQTPAGGATAPSQTDLTAPAEEAVANQVHP</sequence>
<keyword evidence="3" id="KW-1133">Transmembrane helix</keyword>
<dbReference type="EMBL" id="JBEPLO010000008">
    <property type="protein sequence ID" value="MET3557838.1"/>
    <property type="molecule type" value="Genomic_DNA"/>
</dbReference>
<feature type="domain" description="PASTA" evidence="4">
    <location>
        <begin position="96"/>
        <end position="162"/>
    </location>
</feature>
<dbReference type="InterPro" id="IPR005543">
    <property type="entry name" value="PASTA_dom"/>
</dbReference>
<evidence type="ECO:0000313" key="5">
    <source>
        <dbReference type="EMBL" id="MET3557838.1"/>
    </source>
</evidence>
<dbReference type="Pfam" id="PF03793">
    <property type="entry name" value="PASTA"/>
    <property type="match status" value="2"/>
</dbReference>
<dbReference type="RefSeq" id="WP_354364737.1">
    <property type="nucleotide sequence ID" value="NZ_JBEPLO010000008.1"/>
</dbReference>
<dbReference type="SMART" id="SM00740">
    <property type="entry name" value="PASTA"/>
    <property type="match status" value="3"/>
</dbReference>
<dbReference type="Proteomes" id="UP001549122">
    <property type="component" value="Unassembled WGS sequence"/>
</dbReference>
<dbReference type="PROSITE" id="PS51178">
    <property type="entry name" value="PASTA"/>
    <property type="match status" value="2"/>
</dbReference>
<feature type="compositionally biased region" description="Polar residues" evidence="2">
    <location>
        <begin position="13"/>
        <end position="23"/>
    </location>
</feature>
<dbReference type="SUPFAM" id="SSF54184">
    <property type="entry name" value="Penicillin-binding protein 2x (pbp-2x), c-terminal domain"/>
    <property type="match status" value="1"/>
</dbReference>
<protein>
    <submittedName>
        <fullName evidence="5">Serine/threonine-protein kinase</fullName>
        <ecNumber evidence="5">2.7.11.1</ecNumber>
    </submittedName>
</protein>
<keyword evidence="6" id="KW-1185">Reference proteome</keyword>
<evidence type="ECO:0000259" key="4">
    <source>
        <dbReference type="PROSITE" id="PS51178"/>
    </source>
</evidence>
<evidence type="ECO:0000256" key="1">
    <source>
        <dbReference type="ARBA" id="ARBA00004162"/>
    </source>
</evidence>
<proteinExistence type="predicted"/>
<evidence type="ECO:0000256" key="2">
    <source>
        <dbReference type="SAM" id="MobiDB-lite"/>
    </source>
</evidence>
<feature type="domain" description="PASTA" evidence="4">
    <location>
        <begin position="238"/>
        <end position="308"/>
    </location>
</feature>
<evidence type="ECO:0000313" key="6">
    <source>
        <dbReference type="Proteomes" id="UP001549122"/>
    </source>
</evidence>
<feature type="transmembrane region" description="Helical" evidence="3">
    <location>
        <begin position="76"/>
        <end position="95"/>
    </location>
</feature>
<gene>
    <name evidence="5" type="ORF">ABID29_000950</name>
</gene>
<keyword evidence="3" id="KW-0812">Transmembrane</keyword>
<feature type="compositionally biased region" description="Basic residues" evidence="2">
    <location>
        <begin position="41"/>
        <end position="53"/>
    </location>
</feature>
<keyword evidence="3" id="KW-0472">Membrane</keyword>
<name>A0ABV2FH10_9STRE</name>
<organism evidence="5 6">
    <name type="scientific">Streptococcus rupicaprae</name>
    <dbReference type="NCBI Taxonomy" id="759619"/>
    <lineage>
        <taxon>Bacteria</taxon>
        <taxon>Bacillati</taxon>
        <taxon>Bacillota</taxon>
        <taxon>Bacilli</taxon>
        <taxon>Lactobacillales</taxon>
        <taxon>Streptococcaceae</taxon>
        <taxon>Streptococcus</taxon>
    </lineage>
</organism>
<accession>A0ABV2FH10</accession>
<dbReference type="EC" id="2.7.11.1" evidence="5"/>
<evidence type="ECO:0000256" key="3">
    <source>
        <dbReference type="SAM" id="Phobius"/>
    </source>
</evidence>
<dbReference type="GO" id="GO:0004674">
    <property type="term" value="F:protein serine/threonine kinase activity"/>
    <property type="evidence" value="ECO:0007669"/>
    <property type="project" value="UniProtKB-EC"/>
</dbReference>
<keyword evidence="5" id="KW-0418">Kinase</keyword>
<feature type="region of interest" description="Disordered" evidence="2">
    <location>
        <begin position="1"/>
        <end position="54"/>
    </location>
</feature>
<reference evidence="5 6" key="1">
    <citation type="submission" date="2024-06" db="EMBL/GenBank/DDBJ databases">
        <title>Genomic Encyclopedia of Type Strains, Phase IV (KMG-IV): sequencing the most valuable type-strain genomes for metagenomic binning, comparative biology and taxonomic classification.</title>
        <authorList>
            <person name="Goeker M."/>
        </authorList>
    </citation>
    <scope>NUCLEOTIDE SEQUENCE [LARGE SCALE GENOMIC DNA]</scope>
    <source>
        <strain evidence="5 6">DSM 28303</strain>
    </source>
</reference>
<dbReference type="CDD" id="cd06577">
    <property type="entry name" value="PASTA_pknB"/>
    <property type="match status" value="2"/>
</dbReference>
<dbReference type="Gene3D" id="3.30.10.20">
    <property type="match status" value="3"/>
</dbReference>
<comment type="caution">
    <text evidence="5">The sequence shown here is derived from an EMBL/GenBank/DDBJ whole genome shotgun (WGS) entry which is preliminary data.</text>
</comment>